<organism evidence="1 2">
    <name type="scientific">Caproiciproducens galactitolivorans</name>
    <dbReference type="NCBI Taxonomy" id="642589"/>
    <lineage>
        <taxon>Bacteria</taxon>
        <taxon>Bacillati</taxon>
        <taxon>Bacillota</taxon>
        <taxon>Clostridia</taxon>
        <taxon>Eubacteriales</taxon>
        <taxon>Acutalibacteraceae</taxon>
        <taxon>Caproiciproducens</taxon>
    </lineage>
</organism>
<dbReference type="AlphaFoldDB" id="A0A4Z0Y9A8"/>
<keyword evidence="2" id="KW-1185">Reference proteome</keyword>
<gene>
    <name evidence="1" type="ORF">CAGA_23400</name>
</gene>
<dbReference type="Proteomes" id="UP000297714">
    <property type="component" value="Unassembled WGS sequence"/>
</dbReference>
<reference evidence="1 2" key="1">
    <citation type="submission" date="2019-04" db="EMBL/GenBank/DDBJ databases">
        <authorList>
            <person name="Poehlein A."/>
            <person name="Bengelsdorf F.R."/>
            <person name="Duerre P."/>
            <person name="Daniel R."/>
        </authorList>
    </citation>
    <scope>NUCLEOTIDE SEQUENCE [LARGE SCALE GENOMIC DNA]</scope>
    <source>
        <strain evidence="1 2">BS-1</strain>
    </source>
</reference>
<sequence length="65" mass="7212">MNEAKENGIKVEKSEEIAQKIAKLLEAEKCTVSEAYSILRMTGIIVNNSTFTVQNTPVGRIRGMK</sequence>
<evidence type="ECO:0000313" key="2">
    <source>
        <dbReference type="Proteomes" id="UP000297714"/>
    </source>
</evidence>
<dbReference type="EMBL" id="SRMQ01000015">
    <property type="protein sequence ID" value="TGJ75540.1"/>
    <property type="molecule type" value="Genomic_DNA"/>
</dbReference>
<protein>
    <submittedName>
        <fullName evidence="1">Uncharacterized protein</fullName>
    </submittedName>
</protein>
<accession>A0A4Z0Y9A8</accession>
<dbReference type="RefSeq" id="WP_135660985.1">
    <property type="nucleotide sequence ID" value="NZ_SRMQ01000015.1"/>
</dbReference>
<name>A0A4Z0Y9A8_9FIRM</name>
<evidence type="ECO:0000313" key="1">
    <source>
        <dbReference type="EMBL" id="TGJ75540.1"/>
    </source>
</evidence>
<comment type="caution">
    <text evidence="1">The sequence shown here is derived from an EMBL/GenBank/DDBJ whole genome shotgun (WGS) entry which is preliminary data.</text>
</comment>
<proteinExistence type="predicted"/>